<dbReference type="CDD" id="cd00568">
    <property type="entry name" value="TPP_enzymes"/>
    <property type="match status" value="1"/>
</dbReference>
<evidence type="ECO:0000259" key="4">
    <source>
        <dbReference type="Pfam" id="PF00205"/>
    </source>
</evidence>
<proteinExistence type="inferred from homology"/>
<evidence type="ECO:0000259" key="6">
    <source>
        <dbReference type="Pfam" id="PF02776"/>
    </source>
</evidence>
<dbReference type="GO" id="GO:0005948">
    <property type="term" value="C:acetolactate synthase complex"/>
    <property type="evidence" value="ECO:0007669"/>
    <property type="project" value="TreeGrafter"/>
</dbReference>
<name>A0A1I5KD87_9GAMM</name>
<gene>
    <name evidence="7" type="ORF">SAMN05216601_102403</name>
</gene>
<dbReference type="GO" id="GO:0030976">
    <property type="term" value="F:thiamine pyrophosphate binding"/>
    <property type="evidence" value="ECO:0007669"/>
    <property type="project" value="InterPro"/>
</dbReference>
<dbReference type="CDD" id="cd07035">
    <property type="entry name" value="TPP_PYR_POX_like"/>
    <property type="match status" value="1"/>
</dbReference>
<feature type="domain" description="Thiamine pyrophosphate enzyme N-terminal TPP-binding" evidence="6">
    <location>
        <begin position="6"/>
        <end position="117"/>
    </location>
</feature>
<dbReference type="InterPro" id="IPR012001">
    <property type="entry name" value="Thiamin_PyroP_enz_TPP-bd_dom"/>
</dbReference>
<dbReference type="InterPro" id="IPR045229">
    <property type="entry name" value="TPP_enz"/>
</dbReference>
<dbReference type="InterPro" id="IPR029061">
    <property type="entry name" value="THDP-binding"/>
</dbReference>
<dbReference type="GO" id="GO:0009097">
    <property type="term" value="P:isoleucine biosynthetic process"/>
    <property type="evidence" value="ECO:0007669"/>
    <property type="project" value="TreeGrafter"/>
</dbReference>
<comment type="similarity">
    <text evidence="1 3">Belongs to the TPP enzyme family.</text>
</comment>
<feature type="domain" description="Thiamine pyrophosphate enzyme TPP-binding" evidence="5">
    <location>
        <begin position="412"/>
        <end position="550"/>
    </location>
</feature>
<dbReference type="SUPFAM" id="SSF52518">
    <property type="entry name" value="Thiamin diphosphate-binding fold (THDP-binding)"/>
    <property type="match status" value="2"/>
</dbReference>
<dbReference type="RefSeq" id="WP_074937329.1">
    <property type="nucleotide sequence ID" value="NZ_FOWP01000002.1"/>
</dbReference>
<evidence type="ECO:0000313" key="7">
    <source>
        <dbReference type="EMBL" id="SFO83032.1"/>
    </source>
</evidence>
<dbReference type="Pfam" id="PF00205">
    <property type="entry name" value="TPP_enzyme_M"/>
    <property type="match status" value="1"/>
</dbReference>
<protein>
    <submittedName>
        <fullName evidence="7">Acetolactate synthase-1/2/3 large subunit</fullName>
    </submittedName>
</protein>
<dbReference type="OrthoDB" id="9785953at2"/>
<organism evidence="7 8">
    <name type="scientific">Ectopseudomonas composti</name>
    <dbReference type="NCBI Taxonomy" id="658457"/>
    <lineage>
        <taxon>Bacteria</taxon>
        <taxon>Pseudomonadati</taxon>
        <taxon>Pseudomonadota</taxon>
        <taxon>Gammaproteobacteria</taxon>
        <taxon>Pseudomonadales</taxon>
        <taxon>Pseudomonadaceae</taxon>
        <taxon>Ectopseudomonas</taxon>
    </lineage>
</organism>
<accession>A0A1I5KD87</accession>
<dbReference type="InterPro" id="IPR011766">
    <property type="entry name" value="TPP_enzyme_TPP-bd"/>
</dbReference>
<dbReference type="GO" id="GO:0009099">
    <property type="term" value="P:L-valine biosynthetic process"/>
    <property type="evidence" value="ECO:0007669"/>
    <property type="project" value="TreeGrafter"/>
</dbReference>
<feature type="domain" description="Thiamine pyrophosphate enzyme central" evidence="4">
    <location>
        <begin position="200"/>
        <end position="337"/>
    </location>
</feature>
<dbReference type="GO" id="GO:0000287">
    <property type="term" value="F:magnesium ion binding"/>
    <property type="evidence" value="ECO:0007669"/>
    <property type="project" value="InterPro"/>
</dbReference>
<dbReference type="SUPFAM" id="SSF52467">
    <property type="entry name" value="DHS-like NAD/FAD-binding domain"/>
    <property type="match status" value="1"/>
</dbReference>
<sequence>MTQTIRVADYIMERLARLQVKQVYFLPGGGAMHLNDALGRHPELEPVLCLHEQAAAIAAEAAGKLTGGPAACMTTCGPGATNTVTAVLGAWLDSTPVFFVSGQVKSADLKAGTGLRMLGVQEADIVSIVQPITKGAITLTDPQAVAEVFDQLEHAALSGRRGPVWLDVPLDVQAAQVDPATLRRAKPPVTIEQPDVSAAVEQTVRLLREAKRPGIIAGSGIRMAGAVDAFHQMIAAAGVPVMPTWLAMDIIDDEHPLYAGRPGSIAPRWANFALQNCDLLIVLGSRLDMALTAYNHAHFAPYAKKVVVDIDPAEIAKLQMPIEVSVVSDVKPFIEALALQSSRGRLPSYADWLTRIGEWRRQYPLLQEEHADDSQGVSMYYFTDQLSSLLNEGDVIAPGSSGFASELFLLNLRLKKGQRCFHNRGTGSMGFGIPSAIGACLASGRRPTVCVEGDGGLQLNVQELATLAAQRLPVKCFVINNQGYASIRTSQNTHFKLLVGADSTSGLQLPDLAQLAGAYGVGYARIDSHADLQARLQAVLDIDGPVICEVLVQVEEPRVPRVMTRIDENGKPVTGALEDLYPFLPREELAEQMAVSAECAE</sequence>
<dbReference type="EMBL" id="FOWP01000002">
    <property type="protein sequence ID" value="SFO83032.1"/>
    <property type="molecule type" value="Genomic_DNA"/>
</dbReference>
<dbReference type="Gene3D" id="3.40.50.970">
    <property type="match status" value="2"/>
</dbReference>
<dbReference type="Pfam" id="PF02775">
    <property type="entry name" value="TPP_enzyme_C"/>
    <property type="match status" value="1"/>
</dbReference>
<dbReference type="InterPro" id="IPR012000">
    <property type="entry name" value="Thiamin_PyroP_enz_cen_dom"/>
</dbReference>
<evidence type="ECO:0000313" key="8">
    <source>
        <dbReference type="Proteomes" id="UP000182400"/>
    </source>
</evidence>
<dbReference type="STRING" id="658457.SAMN05216601_102403"/>
<dbReference type="AlphaFoldDB" id="A0A1I5KD87"/>
<dbReference type="Gene3D" id="3.40.50.1220">
    <property type="entry name" value="TPP-binding domain"/>
    <property type="match status" value="1"/>
</dbReference>
<reference evidence="7 8" key="1">
    <citation type="submission" date="2016-10" db="EMBL/GenBank/DDBJ databases">
        <authorList>
            <person name="de Groot N.N."/>
        </authorList>
    </citation>
    <scope>NUCLEOTIDE SEQUENCE [LARGE SCALE GENOMIC DNA]</scope>
    <source>
        <strain evidence="7 8">CCUG 59231</strain>
    </source>
</reference>
<dbReference type="Proteomes" id="UP000182400">
    <property type="component" value="Unassembled WGS sequence"/>
</dbReference>
<dbReference type="PANTHER" id="PTHR18968:SF142">
    <property type="entry name" value="ACETOLACTATE SYNTHASE"/>
    <property type="match status" value="1"/>
</dbReference>
<keyword evidence="2 3" id="KW-0786">Thiamine pyrophosphate</keyword>
<evidence type="ECO:0000259" key="5">
    <source>
        <dbReference type="Pfam" id="PF02775"/>
    </source>
</evidence>
<evidence type="ECO:0000256" key="3">
    <source>
        <dbReference type="RuleBase" id="RU362132"/>
    </source>
</evidence>
<dbReference type="PANTHER" id="PTHR18968">
    <property type="entry name" value="THIAMINE PYROPHOSPHATE ENZYMES"/>
    <property type="match status" value="1"/>
</dbReference>
<evidence type="ECO:0000256" key="2">
    <source>
        <dbReference type="ARBA" id="ARBA00023052"/>
    </source>
</evidence>
<dbReference type="GO" id="GO:0050660">
    <property type="term" value="F:flavin adenine dinucleotide binding"/>
    <property type="evidence" value="ECO:0007669"/>
    <property type="project" value="TreeGrafter"/>
</dbReference>
<dbReference type="FunFam" id="3.40.50.970:FF:000007">
    <property type="entry name" value="Acetolactate synthase"/>
    <property type="match status" value="1"/>
</dbReference>
<dbReference type="InterPro" id="IPR029035">
    <property type="entry name" value="DHS-like_NAD/FAD-binding_dom"/>
</dbReference>
<dbReference type="Pfam" id="PF02776">
    <property type="entry name" value="TPP_enzyme_N"/>
    <property type="match status" value="1"/>
</dbReference>
<dbReference type="GO" id="GO:0003984">
    <property type="term" value="F:acetolactate synthase activity"/>
    <property type="evidence" value="ECO:0007669"/>
    <property type="project" value="TreeGrafter"/>
</dbReference>
<evidence type="ECO:0000256" key="1">
    <source>
        <dbReference type="ARBA" id="ARBA00007812"/>
    </source>
</evidence>